<keyword evidence="2" id="KW-1185">Reference proteome</keyword>
<dbReference type="EMBL" id="JAPFFF010000057">
    <property type="protein sequence ID" value="KAK8838048.1"/>
    <property type="molecule type" value="Genomic_DNA"/>
</dbReference>
<protein>
    <submittedName>
        <fullName evidence="1">Uncharacterized protein</fullName>
    </submittedName>
</protein>
<evidence type="ECO:0000313" key="1">
    <source>
        <dbReference type="EMBL" id="KAK8838048.1"/>
    </source>
</evidence>
<organism evidence="1 2">
    <name type="scientific">Tritrichomonas musculus</name>
    <dbReference type="NCBI Taxonomy" id="1915356"/>
    <lineage>
        <taxon>Eukaryota</taxon>
        <taxon>Metamonada</taxon>
        <taxon>Parabasalia</taxon>
        <taxon>Tritrichomonadida</taxon>
        <taxon>Tritrichomonadidae</taxon>
        <taxon>Tritrichomonas</taxon>
    </lineage>
</organism>
<name>A0ABR2GVT7_9EUKA</name>
<reference evidence="1 2" key="1">
    <citation type="submission" date="2024-04" db="EMBL/GenBank/DDBJ databases">
        <title>Tritrichomonas musculus Genome.</title>
        <authorList>
            <person name="Alves-Ferreira E."/>
            <person name="Grigg M."/>
            <person name="Lorenzi H."/>
            <person name="Galac M."/>
        </authorList>
    </citation>
    <scope>NUCLEOTIDE SEQUENCE [LARGE SCALE GENOMIC DNA]</scope>
    <source>
        <strain evidence="1 2">EAF2021</strain>
    </source>
</reference>
<dbReference type="Proteomes" id="UP001470230">
    <property type="component" value="Unassembled WGS sequence"/>
</dbReference>
<gene>
    <name evidence="1" type="ORF">M9Y10_035998</name>
</gene>
<proteinExistence type="predicted"/>
<accession>A0ABR2GVT7</accession>
<comment type="caution">
    <text evidence="1">The sequence shown here is derived from an EMBL/GenBank/DDBJ whole genome shotgun (WGS) entry which is preliminary data.</text>
</comment>
<sequence>MPGKYDLNKSESKRYMDHLFGEISLNVSVQMAEYCAHMKNIQGPNRNEKRTKPELYRWYDQCFNIIKPVIDNFVVEDKKHNFYGIRKKELESNN</sequence>
<evidence type="ECO:0000313" key="2">
    <source>
        <dbReference type="Proteomes" id="UP001470230"/>
    </source>
</evidence>